<evidence type="ECO:0000313" key="4">
    <source>
        <dbReference type="EMBL" id="ABZ71519.1"/>
    </source>
</evidence>
<dbReference type="Pfam" id="PF00171">
    <property type="entry name" value="Aldedh"/>
    <property type="match status" value="1"/>
</dbReference>
<dbReference type="HOGENOM" id="CLU_005391_0_0_5"/>
<dbReference type="EMBL" id="CP000927">
    <property type="protein sequence ID" value="ABZ71519.1"/>
    <property type="molecule type" value="Genomic_DNA"/>
</dbReference>
<dbReference type="Gene3D" id="3.40.309.10">
    <property type="entry name" value="Aldehyde Dehydrogenase, Chain A, domain 2"/>
    <property type="match status" value="1"/>
</dbReference>
<feature type="domain" description="Aldehyde dehydrogenase" evidence="3">
    <location>
        <begin position="1"/>
        <end position="413"/>
    </location>
</feature>
<dbReference type="InterPro" id="IPR016163">
    <property type="entry name" value="Ald_DH_C"/>
</dbReference>
<dbReference type="PANTHER" id="PTHR42804:SF1">
    <property type="entry name" value="ALDEHYDE DEHYDROGENASE-RELATED"/>
    <property type="match status" value="1"/>
</dbReference>
<reference evidence="4" key="1">
    <citation type="submission" date="2008-01" db="EMBL/GenBank/DDBJ databases">
        <title>Complete sequence of chromosome of Caulobacter sp. K31.</title>
        <authorList>
            <consortium name="US DOE Joint Genome Institute"/>
            <person name="Copeland A."/>
            <person name="Lucas S."/>
            <person name="Lapidus A."/>
            <person name="Barry K."/>
            <person name="Glavina del Rio T."/>
            <person name="Dalin E."/>
            <person name="Tice H."/>
            <person name="Pitluck S."/>
            <person name="Bruce D."/>
            <person name="Goodwin L."/>
            <person name="Thompson L.S."/>
            <person name="Brettin T."/>
            <person name="Detter J.C."/>
            <person name="Han C."/>
            <person name="Schmutz J."/>
            <person name="Larimer F."/>
            <person name="Land M."/>
            <person name="Hauser L."/>
            <person name="Kyrpides N."/>
            <person name="Kim E."/>
            <person name="Stephens C."/>
            <person name="Richardson P."/>
        </authorList>
    </citation>
    <scope>NUCLEOTIDE SEQUENCE [LARGE SCALE GENOMIC DNA]</scope>
    <source>
        <strain evidence="4">K31</strain>
    </source>
</reference>
<proteinExistence type="inferred from homology"/>
<dbReference type="InterPro" id="IPR016162">
    <property type="entry name" value="Ald_DH_N"/>
</dbReference>
<dbReference type="PANTHER" id="PTHR42804">
    <property type="entry name" value="ALDEHYDE DEHYDROGENASE"/>
    <property type="match status" value="1"/>
</dbReference>
<sequence length="440" mass="45882">MDVRSPFDGAWIGQAPLAADADIELAVKAARQAFERRIWSGAPLEQRLAVLERFWRLYTGQGTQLALLSARQTALPVTAALELSAQARQAGEARLAMTRTALGMGAAGHRGEHRQAGGVVAAFAAWNATQPSALAWLLPALLAGCAMILMLPPACPLDGQQLGELLAEAGLPDGVLNIIVADEAACLKMAVHRDVDWVAFSGRASIGRELSRQCAAQGKPVTLSLDSRATGILLPDADLGGVVSALRPRLFMASGQAPSNPSRLLAPRHRQAEFIEALTAMARTLQVGDPSDPATMIGPLISEESSARAGSAIAQALAAGASLALGRQGDAREPRAFMGATVVANVSADMALVRQEPRAPLAVVIPYGDLDEAIAMANSLPGRPSAAVWSEEPTIAQAVAIRLQAGHVALNPKVLAADLAAVGQERRALFSHVQVVTPEA</sequence>
<dbReference type="GO" id="GO:0016620">
    <property type="term" value="F:oxidoreductase activity, acting on the aldehyde or oxo group of donors, NAD or NADP as acceptor"/>
    <property type="evidence" value="ECO:0007669"/>
    <property type="project" value="InterPro"/>
</dbReference>
<dbReference type="OrthoDB" id="9812625at2"/>
<evidence type="ECO:0000256" key="2">
    <source>
        <dbReference type="ARBA" id="ARBA00023002"/>
    </source>
</evidence>
<organism evidence="4">
    <name type="scientific">Caulobacter sp. (strain K31)</name>
    <dbReference type="NCBI Taxonomy" id="366602"/>
    <lineage>
        <taxon>Bacteria</taxon>
        <taxon>Pseudomonadati</taxon>
        <taxon>Pseudomonadota</taxon>
        <taxon>Alphaproteobacteria</taxon>
        <taxon>Caulobacterales</taxon>
        <taxon>Caulobacteraceae</taxon>
        <taxon>Caulobacter</taxon>
    </lineage>
</organism>
<gene>
    <name evidence="4" type="ordered locus">Caul_2392</name>
</gene>
<dbReference type="AlphaFoldDB" id="B0SVQ1"/>
<protein>
    <submittedName>
        <fullName evidence="4">Aldehyde dehydrogenase</fullName>
    </submittedName>
</protein>
<dbReference type="SUPFAM" id="SSF53720">
    <property type="entry name" value="ALDH-like"/>
    <property type="match status" value="1"/>
</dbReference>
<accession>B0SVQ1</accession>
<dbReference type="Gene3D" id="3.40.605.10">
    <property type="entry name" value="Aldehyde Dehydrogenase, Chain A, domain 1"/>
    <property type="match status" value="1"/>
</dbReference>
<evidence type="ECO:0000259" key="3">
    <source>
        <dbReference type="Pfam" id="PF00171"/>
    </source>
</evidence>
<dbReference type="InterPro" id="IPR016161">
    <property type="entry name" value="Ald_DH/histidinol_DH"/>
</dbReference>
<name>B0SVQ1_CAUSK</name>
<keyword evidence="2" id="KW-0560">Oxidoreductase</keyword>
<dbReference type="KEGG" id="cak:Caul_2392"/>
<evidence type="ECO:0000256" key="1">
    <source>
        <dbReference type="ARBA" id="ARBA00009986"/>
    </source>
</evidence>
<dbReference type="STRING" id="366602.Caul_2392"/>
<dbReference type="eggNOG" id="COG1012">
    <property type="taxonomic scope" value="Bacteria"/>
</dbReference>
<dbReference type="InterPro" id="IPR015590">
    <property type="entry name" value="Aldehyde_DH_dom"/>
</dbReference>
<comment type="similarity">
    <text evidence="1">Belongs to the aldehyde dehydrogenase family.</text>
</comment>